<dbReference type="EMBL" id="JAAVUN010000001">
    <property type="protein sequence ID" value="NKE08640.1"/>
    <property type="molecule type" value="Genomic_DNA"/>
</dbReference>
<proteinExistence type="predicted"/>
<dbReference type="PANTHER" id="PTHR12110">
    <property type="entry name" value="HYDROXYPYRUVATE ISOMERASE"/>
    <property type="match status" value="1"/>
</dbReference>
<comment type="caution">
    <text evidence="4">The sequence shown here is derived from an EMBL/GenBank/DDBJ whole genome shotgun (WGS) entry which is preliminary data.</text>
</comment>
<sequence>MAESAAQDPGPNPVAGASGESAGPTPHVALSTSCLFLAEPPETFRVASELGYDSVEVLVTHQRMTQLTHQLLDASQKYQMPISAIHAPTLFFTQQVWGRPWTKIQMAAKMVEQVGADVVVAHPPFAWQPKYGRSFVEGVHKLFDMTGVKIAVENMYPWRVGGREMQMYRPHWDPRKFDYDWVTWDFSHASIAKVNSLEAVRELRSRLGHIHLTDGNDGGTSDEHLIPGQGQQPVAETLRYLADHDWQGVLGVEINTRSAKSEDHRDAMMAESLDFARTHFRKSSGA</sequence>
<name>A0A846TNW4_9MICC</name>
<dbReference type="PANTHER" id="PTHR12110:SF47">
    <property type="match status" value="1"/>
</dbReference>
<dbReference type="Proteomes" id="UP000521379">
    <property type="component" value="Unassembled WGS sequence"/>
</dbReference>
<dbReference type="AlphaFoldDB" id="A0A846TNW4"/>
<gene>
    <name evidence="4" type="ORF">GTW58_01490</name>
</gene>
<reference evidence="4 5" key="1">
    <citation type="submission" date="2020-02" db="EMBL/GenBank/DDBJ databases">
        <authorList>
            <person name="Sun Q."/>
        </authorList>
    </citation>
    <scope>NUCLEOTIDE SEQUENCE [LARGE SCALE GENOMIC DNA]</scope>
    <source>
        <strain evidence="4 5">YIM 13062</strain>
    </source>
</reference>
<dbReference type="InterPro" id="IPR050312">
    <property type="entry name" value="IolE/XylAMocC-like"/>
</dbReference>
<organism evidence="4 5">
    <name type="scientific">Kocuria subflava</name>
    <dbReference type="NCBI Taxonomy" id="1736139"/>
    <lineage>
        <taxon>Bacteria</taxon>
        <taxon>Bacillati</taxon>
        <taxon>Actinomycetota</taxon>
        <taxon>Actinomycetes</taxon>
        <taxon>Micrococcales</taxon>
        <taxon>Micrococcaceae</taxon>
        <taxon>Kocuria</taxon>
    </lineage>
</organism>
<protein>
    <submittedName>
        <fullName evidence="4">Sugar phosphate isomerase/epimerase</fullName>
    </submittedName>
</protein>
<evidence type="ECO:0000256" key="1">
    <source>
        <dbReference type="ARBA" id="ARBA00023277"/>
    </source>
</evidence>
<evidence type="ECO:0000313" key="5">
    <source>
        <dbReference type="Proteomes" id="UP000521379"/>
    </source>
</evidence>
<evidence type="ECO:0000259" key="3">
    <source>
        <dbReference type="Pfam" id="PF01261"/>
    </source>
</evidence>
<feature type="domain" description="Xylose isomerase-like TIM barrel" evidence="3">
    <location>
        <begin position="44"/>
        <end position="278"/>
    </location>
</feature>
<accession>A0A846TNW4</accession>
<dbReference type="InterPro" id="IPR036237">
    <property type="entry name" value="Xyl_isomerase-like_sf"/>
</dbReference>
<dbReference type="GO" id="GO:0016853">
    <property type="term" value="F:isomerase activity"/>
    <property type="evidence" value="ECO:0007669"/>
    <property type="project" value="UniProtKB-KW"/>
</dbReference>
<feature type="region of interest" description="Disordered" evidence="2">
    <location>
        <begin position="1"/>
        <end position="24"/>
    </location>
</feature>
<evidence type="ECO:0000313" key="4">
    <source>
        <dbReference type="EMBL" id="NKE08640.1"/>
    </source>
</evidence>
<dbReference type="RefSeq" id="WP_119933181.1">
    <property type="nucleotide sequence ID" value="NZ_JAAVUN010000001.1"/>
</dbReference>
<keyword evidence="5" id="KW-1185">Reference proteome</keyword>
<dbReference type="Gene3D" id="3.20.20.150">
    <property type="entry name" value="Divalent-metal-dependent TIM barrel enzymes"/>
    <property type="match status" value="1"/>
</dbReference>
<dbReference type="Pfam" id="PF01261">
    <property type="entry name" value="AP_endonuc_2"/>
    <property type="match status" value="1"/>
</dbReference>
<evidence type="ECO:0000256" key="2">
    <source>
        <dbReference type="SAM" id="MobiDB-lite"/>
    </source>
</evidence>
<dbReference type="InterPro" id="IPR013022">
    <property type="entry name" value="Xyl_isomerase-like_TIM-brl"/>
</dbReference>
<dbReference type="SUPFAM" id="SSF51658">
    <property type="entry name" value="Xylose isomerase-like"/>
    <property type="match status" value="1"/>
</dbReference>
<keyword evidence="4" id="KW-0413">Isomerase</keyword>
<keyword evidence="1" id="KW-0119">Carbohydrate metabolism</keyword>